<feature type="transmembrane region" description="Helical" evidence="1">
    <location>
        <begin position="53"/>
        <end position="72"/>
    </location>
</feature>
<dbReference type="EMBL" id="JBHSWN010000001">
    <property type="protein sequence ID" value="MFC6790051.1"/>
    <property type="molecule type" value="Genomic_DNA"/>
</dbReference>
<accession>A0ABW2BJB2</accession>
<comment type="caution">
    <text evidence="2">The sequence shown here is derived from an EMBL/GenBank/DDBJ whole genome shotgun (WGS) entry which is preliminary data.</text>
</comment>
<gene>
    <name evidence="2" type="ORF">ACFQE0_10740</name>
</gene>
<evidence type="ECO:0000313" key="3">
    <source>
        <dbReference type="Proteomes" id="UP001596292"/>
    </source>
</evidence>
<evidence type="ECO:0000256" key="1">
    <source>
        <dbReference type="SAM" id="Phobius"/>
    </source>
</evidence>
<keyword evidence="3" id="KW-1185">Reference proteome</keyword>
<sequence>MTTAMITYWNGAWPMCERDTPTASDRLGSERHRTVQSPIALRLSEPNKWSGDIILDLALCLILAATIIAVLMQAL</sequence>
<keyword evidence="1" id="KW-0812">Transmembrane</keyword>
<protein>
    <submittedName>
        <fullName evidence="2">Uncharacterized protein</fullName>
    </submittedName>
</protein>
<proteinExistence type="predicted"/>
<keyword evidence="1" id="KW-0472">Membrane</keyword>
<name>A0ABW2BJB2_9HYPH</name>
<reference evidence="3" key="1">
    <citation type="journal article" date="2019" name="Int. J. Syst. Evol. Microbiol.">
        <title>The Global Catalogue of Microorganisms (GCM) 10K type strain sequencing project: providing services to taxonomists for standard genome sequencing and annotation.</title>
        <authorList>
            <consortium name="The Broad Institute Genomics Platform"/>
            <consortium name="The Broad Institute Genome Sequencing Center for Infectious Disease"/>
            <person name="Wu L."/>
            <person name="Ma J."/>
        </authorList>
    </citation>
    <scope>NUCLEOTIDE SEQUENCE [LARGE SCALE GENOMIC DNA]</scope>
    <source>
        <strain evidence="3">CCUG 48316</strain>
    </source>
</reference>
<organism evidence="2 3">
    <name type="scientific">Methylobacterium komagatae</name>
    <dbReference type="NCBI Taxonomy" id="374425"/>
    <lineage>
        <taxon>Bacteria</taxon>
        <taxon>Pseudomonadati</taxon>
        <taxon>Pseudomonadota</taxon>
        <taxon>Alphaproteobacteria</taxon>
        <taxon>Hyphomicrobiales</taxon>
        <taxon>Methylobacteriaceae</taxon>
        <taxon>Methylobacterium</taxon>
    </lineage>
</organism>
<keyword evidence="1" id="KW-1133">Transmembrane helix</keyword>
<evidence type="ECO:0000313" key="2">
    <source>
        <dbReference type="EMBL" id="MFC6790051.1"/>
    </source>
</evidence>
<dbReference type="Proteomes" id="UP001596292">
    <property type="component" value="Unassembled WGS sequence"/>
</dbReference>